<dbReference type="KEGG" id="cmv:CMUST_14705"/>
<evidence type="ECO:0000313" key="3">
    <source>
        <dbReference type="Proteomes" id="UP000035199"/>
    </source>
</evidence>
<dbReference type="EMBL" id="CP011542">
    <property type="protein sequence ID" value="AKK07234.1"/>
    <property type="molecule type" value="Genomic_DNA"/>
</dbReference>
<dbReference type="RefSeq" id="WP_047263103.1">
    <property type="nucleotide sequence ID" value="NZ_CP011542.1"/>
</dbReference>
<dbReference type="AlphaFoldDB" id="A0A0G3H1F7"/>
<reference evidence="3" key="2">
    <citation type="submission" date="2015-05" db="EMBL/GenBank/DDBJ databases">
        <title>Complete genome sequence of Corynebacterium mustelae DSM 45274, isolated from various tissues of a male ferret with lethal sepsis.</title>
        <authorList>
            <person name="Ruckert C."/>
            <person name="Albersmeier A."/>
            <person name="Winkler A."/>
            <person name="Tauch A."/>
        </authorList>
    </citation>
    <scope>NUCLEOTIDE SEQUENCE [LARGE SCALE GENOMIC DNA]</scope>
    <source>
        <strain evidence="3">DSM 45274</strain>
    </source>
</reference>
<sequence>MTTAIEEFAATAQSGSQLLAELLTTQLTKDELAVTLAISRTEASLYFSVAKTFDADELSYACERKLSFSKMRLIARTERQLANPDVDRRKVRIELMDFAHTASVDELKEHITHTIAELNDGHSRCRKWYLRYSNQADADGMRHVIMKLPSHIASRMATSLEPQATHLAATGEAVDKSEGHARALVDRVLNGYKLSSLEKIEEGENPENPRDLRQRPCFLVPIAEITENIDGTITNTDGETINIETMVDAKLADFGFAVVSYKDQNGIARPQKVLEVKRLADANDRFLSIVSHLICQNPHCRIPAVRCEIHHITAFSRGGSTTADNLCPLCREHNLHNDDDPQKLVHGRVMTDPKTGLTWYKLPDGTLTRNKSNANRRNAIHHANRILTPECEHSWYPMEE</sequence>
<feature type="domain" description="HNH nuclease" evidence="1">
    <location>
        <begin position="283"/>
        <end position="335"/>
    </location>
</feature>
<dbReference type="Gene3D" id="1.10.30.50">
    <property type="match status" value="1"/>
</dbReference>
<evidence type="ECO:0000313" key="2">
    <source>
        <dbReference type="EMBL" id="AKK07234.1"/>
    </source>
</evidence>
<dbReference type="PATRIC" id="fig|571915.4.peg.3160"/>
<name>A0A0G3H1F7_9CORY</name>
<dbReference type="InterPro" id="IPR003615">
    <property type="entry name" value="HNH_nuc"/>
</dbReference>
<dbReference type="STRING" id="571915.CMUST_14705"/>
<dbReference type="OrthoDB" id="4412276at2"/>
<dbReference type="SMART" id="SM00507">
    <property type="entry name" value="HNHc"/>
    <property type="match status" value="1"/>
</dbReference>
<dbReference type="Proteomes" id="UP000035199">
    <property type="component" value="Chromosome"/>
</dbReference>
<reference evidence="2 3" key="1">
    <citation type="journal article" date="2015" name="Genome Announc.">
        <title>Complete Genome Sequence of the Type Strain Corynebacterium mustelae DSM 45274, Isolated from Various Tissues of a Male Ferret with Lethal Sepsis.</title>
        <authorList>
            <person name="Ruckert C."/>
            <person name="Eimer J."/>
            <person name="Winkler A."/>
            <person name="Tauch A."/>
        </authorList>
    </citation>
    <scope>NUCLEOTIDE SEQUENCE [LARGE SCALE GENOMIC DNA]</scope>
    <source>
        <strain evidence="2 3">DSM 45274</strain>
    </source>
</reference>
<proteinExistence type="predicted"/>
<organism evidence="2 3">
    <name type="scientific">Corynebacterium mustelae</name>
    <dbReference type="NCBI Taxonomy" id="571915"/>
    <lineage>
        <taxon>Bacteria</taxon>
        <taxon>Bacillati</taxon>
        <taxon>Actinomycetota</taxon>
        <taxon>Actinomycetes</taxon>
        <taxon>Mycobacteriales</taxon>
        <taxon>Corynebacteriaceae</taxon>
        <taxon>Corynebacterium</taxon>
    </lineage>
</organism>
<gene>
    <name evidence="2" type="ORF">CMUST_14705</name>
</gene>
<accession>A0A0G3H1F7</accession>
<evidence type="ECO:0000259" key="1">
    <source>
        <dbReference type="SMART" id="SM00507"/>
    </source>
</evidence>
<protein>
    <recommendedName>
        <fullName evidence="1">HNH nuclease domain-containing protein</fullName>
    </recommendedName>
</protein>
<keyword evidence="3" id="KW-1185">Reference proteome</keyword>
<dbReference type="CDD" id="cd00085">
    <property type="entry name" value="HNHc"/>
    <property type="match status" value="1"/>
</dbReference>